<keyword evidence="6" id="KW-0479">Metal-binding</keyword>
<accession>A0ABQ6INT9</accession>
<evidence type="ECO:0000256" key="6">
    <source>
        <dbReference type="ARBA" id="ARBA00022723"/>
    </source>
</evidence>
<evidence type="ECO:0000256" key="1">
    <source>
        <dbReference type="ARBA" id="ARBA00001947"/>
    </source>
</evidence>
<evidence type="ECO:0000256" key="2">
    <source>
        <dbReference type="ARBA" id="ARBA00004141"/>
    </source>
</evidence>
<organism evidence="14 15">
    <name type="scientific">Mobilicoccus caccae</name>
    <dbReference type="NCBI Taxonomy" id="1859295"/>
    <lineage>
        <taxon>Bacteria</taxon>
        <taxon>Bacillati</taxon>
        <taxon>Actinomycetota</taxon>
        <taxon>Actinomycetes</taxon>
        <taxon>Micrococcales</taxon>
        <taxon>Dermatophilaceae</taxon>
        <taxon>Mobilicoccus</taxon>
    </lineage>
</organism>
<proteinExistence type="inferred from homology"/>
<dbReference type="InterPro" id="IPR008915">
    <property type="entry name" value="Peptidase_M50"/>
</dbReference>
<evidence type="ECO:0000256" key="4">
    <source>
        <dbReference type="ARBA" id="ARBA00022670"/>
    </source>
</evidence>
<comment type="caution">
    <text evidence="14">The sequence shown here is derived from an EMBL/GenBank/DDBJ whole genome shotgun (WGS) entry which is preliminary data.</text>
</comment>
<keyword evidence="7" id="KW-0378">Hydrolase</keyword>
<evidence type="ECO:0000256" key="12">
    <source>
        <dbReference type="SAM" id="Phobius"/>
    </source>
</evidence>
<reference evidence="15" key="1">
    <citation type="journal article" date="2019" name="Int. J. Syst. Evol. Microbiol.">
        <title>The Global Catalogue of Microorganisms (GCM) 10K type strain sequencing project: providing services to taxonomists for standard genome sequencing and annotation.</title>
        <authorList>
            <consortium name="The Broad Institute Genomics Platform"/>
            <consortium name="The Broad Institute Genome Sequencing Center for Infectious Disease"/>
            <person name="Wu L."/>
            <person name="Ma J."/>
        </authorList>
    </citation>
    <scope>NUCLEOTIDE SEQUENCE [LARGE SCALE GENOMIC DNA]</scope>
    <source>
        <strain evidence="15">NBRC 113072</strain>
    </source>
</reference>
<dbReference type="Proteomes" id="UP001157126">
    <property type="component" value="Unassembled WGS sequence"/>
</dbReference>
<dbReference type="PANTHER" id="PTHR39188">
    <property type="entry name" value="MEMBRANE-ASSOCIATED ZINC METALLOPROTEASE M50B"/>
    <property type="match status" value="1"/>
</dbReference>
<keyword evidence="4" id="KW-0645">Protease</keyword>
<comment type="cofactor">
    <cofactor evidence="1">
        <name>Zn(2+)</name>
        <dbReference type="ChEBI" id="CHEBI:29105"/>
    </cofactor>
</comment>
<keyword evidence="5 12" id="KW-0812">Transmembrane</keyword>
<dbReference type="RefSeq" id="WP_284303450.1">
    <property type="nucleotide sequence ID" value="NZ_BSUO01000001.1"/>
</dbReference>
<dbReference type="PANTHER" id="PTHR39188:SF3">
    <property type="entry name" value="STAGE IV SPORULATION PROTEIN FB"/>
    <property type="match status" value="1"/>
</dbReference>
<evidence type="ECO:0000256" key="9">
    <source>
        <dbReference type="ARBA" id="ARBA00022989"/>
    </source>
</evidence>
<evidence type="ECO:0000256" key="3">
    <source>
        <dbReference type="ARBA" id="ARBA00007931"/>
    </source>
</evidence>
<gene>
    <name evidence="14" type="ORF">GCM10025883_16100</name>
</gene>
<comment type="similarity">
    <text evidence="3">Belongs to the peptidase M50B family.</text>
</comment>
<evidence type="ECO:0000313" key="15">
    <source>
        <dbReference type="Proteomes" id="UP001157126"/>
    </source>
</evidence>
<feature type="transmembrane region" description="Helical" evidence="12">
    <location>
        <begin position="112"/>
        <end position="132"/>
    </location>
</feature>
<feature type="transmembrane region" description="Helical" evidence="12">
    <location>
        <begin position="20"/>
        <end position="39"/>
    </location>
</feature>
<keyword evidence="8" id="KW-0862">Zinc</keyword>
<feature type="transmembrane region" description="Helical" evidence="12">
    <location>
        <begin position="138"/>
        <end position="160"/>
    </location>
</feature>
<keyword evidence="15" id="KW-1185">Reference proteome</keyword>
<keyword evidence="11 12" id="KW-0472">Membrane</keyword>
<keyword evidence="9 12" id="KW-1133">Transmembrane helix</keyword>
<dbReference type="Pfam" id="PF02163">
    <property type="entry name" value="Peptidase_M50"/>
    <property type="match status" value="1"/>
</dbReference>
<feature type="transmembrane region" description="Helical" evidence="12">
    <location>
        <begin position="217"/>
        <end position="234"/>
    </location>
</feature>
<evidence type="ECO:0000256" key="11">
    <source>
        <dbReference type="ARBA" id="ARBA00023136"/>
    </source>
</evidence>
<feature type="transmembrane region" description="Helical" evidence="12">
    <location>
        <begin position="191"/>
        <end position="211"/>
    </location>
</feature>
<comment type="subcellular location">
    <subcellularLocation>
        <location evidence="2">Membrane</location>
        <topology evidence="2">Multi-pass membrane protein</topology>
    </subcellularLocation>
</comment>
<feature type="domain" description="Peptidase M50" evidence="13">
    <location>
        <begin position="138"/>
        <end position="181"/>
    </location>
</feature>
<sequence length="376" mass="38672">MTTIDAPRGWRLGAPGGVPIHLSATWPILVIVIVVSFGPQVARAVPGLGALGAYVVAAVYAGLLMVSVLAHEGAHAAGARAMGARVGYIVIDGFGGHTTYEASRLTPARSALIAVVGPLANGALAAAGWFLLPLLPEGVPRLLGIAFVLTNGIVGAFNLVPGHPLDGGHLLDALVWQVTGRRDLGMLVSGWAGRLVVVALVGWLVVAPLLAGDRPSFLILAWTGLIGAMLWSGASQAVRTGRDMGAYHRIDLPSVMSPVLVVHEQDSLDVVARRVEETRSRTGLTPVVLVESDEGVGLLAGVDEGTPAGTPAGRFTDPLPPGWSVDVDTMPSVAAIVDHMHARSVSMVVLRRGEEPVGAVTASAVRAALTRAGAAS</sequence>
<evidence type="ECO:0000259" key="13">
    <source>
        <dbReference type="Pfam" id="PF02163"/>
    </source>
</evidence>
<evidence type="ECO:0000256" key="10">
    <source>
        <dbReference type="ARBA" id="ARBA00023049"/>
    </source>
</evidence>
<evidence type="ECO:0000256" key="8">
    <source>
        <dbReference type="ARBA" id="ARBA00022833"/>
    </source>
</evidence>
<keyword evidence="10" id="KW-0482">Metalloprotease</keyword>
<protein>
    <recommendedName>
        <fullName evidence="13">Peptidase M50 domain-containing protein</fullName>
    </recommendedName>
</protein>
<feature type="transmembrane region" description="Helical" evidence="12">
    <location>
        <begin position="51"/>
        <end position="70"/>
    </location>
</feature>
<name>A0ABQ6INT9_9MICO</name>
<evidence type="ECO:0000256" key="7">
    <source>
        <dbReference type="ARBA" id="ARBA00022801"/>
    </source>
</evidence>
<dbReference type="EMBL" id="BSUO01000001">
    <property type="protein sequence ID" value="GMA39565.1"/>
    <property type="molecule type" value="Genomic_DNA"/>
</dbReference>
<evidence type="ECO:0000313" key="14">
    <source>
        <dbReference type="EMBL" id="GMA39565.1"/>
    </source>
</evidence>
<evidence type="ECO:0000256" key="5">
    <source>
        <dbReference type="ARBA" id="ARBA00022692"/>
    </source>
</evidence>